<keyword evidence="3" id="KW-0677">Repeat</keyword>
<dbReference type="PRINTS" id="PR01415">
    <property type="entry name" value="ANKYRIN"/>
</dbReference>
<keyword evidence="5 6" id="KW-0040">ANK repeat</keyword>
<dbReference type="InterPro" id="IPR051573">
    <property type="entry name" value="Ankyrin-SOCS_box_domain"/>
</dbReference>
<dbReference type="SUPFAM" id="SSF48403">
    <property type="entry name" value="Ankyrin repeat"/>
    <property type="match status" value="1"/>
</dbReference>
<name>A0A6P3W6F9_CLUHA</name>
<dbReference type="PANTHER" id="PTHR24136:SF55">
    <property type="entry name" value="ANKYRIN REPEAT AND SOCS BOX-CONTAINING 5A"/>
    <property type="match status" value="1"/>
</dbReference>
<feature type="repeat" description="ANK" evidence="6">
    <location>
        <begin position="70"/>
        <end position="102"/>
    </location>
</feature>
<dbReference type="CTD" id="550441"/>
<evidence type="ECO:0000256" key="2">
    <source>
        <dbReference type="ARBA" id="ARBA00005949"/>
    </source>
</evidence>
<evidence type="ECO:0000259" key="7">
    <source>
        <dbReference type="PROSITE" id="PS50225"/>
    </source>
</evidence>
<evidence type="ECO:0000256" key="3">
    <source>
        <dbReference type="ARBA" id="ARBA00022737"/>
    </source>
</evidence>
<dbReference type="GO" id="GO:0045732">
    <property type="term" value="P:positive regulation of protein catabolic process"/>
    <property type="evidence" value="ECO:0007669"/>
    <property type="project" value="TreeGrafter"/>
</dbReference>
<dbReference type="SMART" id="SM00248">
    <property type="entry name" value="ANK"/>
    <property type="match status" value="6"/>
</dbReference>
<accession>A0A6P3W6F9</accession>
<dbReference type="RefSeq" id="XP_012689751.2">
    <property type="nucleotide sequence ID" value="XM_012834297.2"/>
</dbReference>
<gene>
    <name evidence="9" type="primary">asb5a</name>
</gene>
<dbReference type="FunFam" id="1.25.40.20:FF:000016">
    <property type="entry name" value="Ankyrin repeat and SOCS box containing 5"/>
    <property type="match status" value="1"/>
</dbReference>
<dbReference type="Gene3D" id="1.25.40.20">
    <property type="entry name" value="Ankyrin repeat-containing domain"/>
    <property type="match status" value="1"/>
</dbReference>
<dbReference type="GeneID" id="105906185"/>
<feature type="repeat" description="ANK" evidence="6">
    <location>
        <begin position="234"/>
        <end position="266"/>
    </location>
</feature>
<comment type="similarity">
    <text evidence="2">Belongs to the ankyrin SOCS box (ASB) family.</text>
</comment>
<dbReference type="AlphaFoldDB" id="A0A6P3W6F9"/>
<feature type="domain" description="SOCS box" evidence="7">
    <location>
        <begin position="279"/>
        <end position="331"/>
    </location>
</feature>
<dbReference type="UniPathway" id="UPA00143"/>
<comment type="pathway">
    <text evidence="1">Protein modification; protein ubiquitination.</text>
</comment>
<organism evidence="8 9">
    <name type="scientific">Clupea harengus</name>
    <name type="common">Atlantic herring</name>
    <dbReference type="NCBI Taxonomy" id="7950"/>
    <lineage>
        <taxon>Eukaryota</taxon>
        <taxon>Metazoa</taxon>
        <taxon>Chordata</taxon>
        <taxon>Craniata</taxon>
        <taxon>Vertebrata</taxon>
        <taxon>Euteleostomi</taxon>
        <taxon>Actinopterygii</taxon>
        <taxon>Neopterygii</taxon>
        <taxon>Teleostei</taxon>
        <taxon>Clupei</taxon>
        <taxon>Clupeiformes</taxon>
        <taxon>Clupeoidei</taxon>
        <taxon>Clupeidae</taxon>
        <taxon>Clupea</taxon>
    </lineage>
</organism>
<protein>
    <submittedName>
        <fullName evidence="9">Ankyrin repeat and SOCS box protein 5 isoform X1</fullName>
    </submittedName>
</protein>
<dbReference type="PROSITE" id="PS50088">
    <property type="entry name" value="ANK_REPEAT"/>
    <property type="match status" value="4"/>
</dbReference>
<keyword evidence="8" id="KW-1185">Reference proteome</keyword>
<evidence type="ECO:0000256" key="5">
    <source>
        <dbReference type="ARBA" id="ARBA00023043"/>
    </source>
</evidence>
<proteinExistence type="inferred from homology"/>
<dbReference type="Pfam" id="PF12796">
    <property type="entry name" value="Ank_2"/>
    <property type="match status" value="2"/>
</dbReference>
<evidence type="ECO:0000313" key="9">
    <source>
        <dbReference type="RefSeq" id="XP_012689751.2"/>
    </source>
</evidence>
<dbReference type="Pfam" id="PF07525">
    <property type="entry name" value="SOCS_box"/>
    <property type="match status" value="1"/>
</dbReference>
<reference evidence="9" key="1">
    <citation type="submission" date="2025-08" db="UniProtKB">
        <authorList>
            <consortium name="RefSeq"/>
        </authorList>
    </citation>
    <scope>IDENTIFICATION</scope>
</reference>
<evidence type="ECO:0000313" key="8">
    <source>
        <dbReference type="Proteomes" id="UP000515152"/>
    </source>
</evidence>
<evidence type="ECO:0000256" key="1">
    <source>
        <dbReference type="ARBA" id="ARBA00004906"/>
    </source>
</evidence>
<sequence length="331" mass="35954">MTEPSELRPFPAQLSNVYFTILALFCFKLFCLKLTLNLLTHFYLIRGNRKEAARISAEFFDFGQGQRSWADRTPLHDAAYQGRLLSLKTLIAQGHSVNALTIDHVSPLHEACVGNHVACARALIDAGANVNVSTIDGVTPLLNSCIMGSVACAESLLESGARPQSSALCQPSPLHEACARGHSKCVEALIAWGADVDMGLPLSGTPLYTSCLSNHPLCARRLLDAGANVLLGTPMDTPLHAAAQKDCTEMVRLLLDFGADINIRNMEFKRPVDAAPPGSLTEGFLLVYEATPCMLSNLCRQRIRECVGRSRLHLLSNLPLPKALGNFVCFR</sequence>
<dbReference type="OrthoDB" id="3246549at2759"/>
<dbReference type="KEGG" id="char:105906185"/>
<feature type="repeat" description="ANK" evidence="6">
    <location>
        <begin position="172"/>
        <end position="197"/>
    </location>
</feature>
<dbReference type="PANTHER" id="PTHR24136">
    <property type="entry name" value="SOWAH (DROSOPHILA) HOMOLOG"/>
    <property type="match status" value="1"/>
</dbReference>
<dbReference type="InterPro" id="IPR036770">
    <property type="entry name" value="Ankyrin_rpt-contain_sf"/>
</dbReference>
<dbReference type="FunFam" id="1.10.750.20:FF:000001">
    <property type="entry name" value="Ankyrin repeat and SOCS box containing 1"/>
    <property type="match status" value="1"/>
</dbReference>
<dbReference type="SMART" id="SM00969">
    <property type="entry name" value="SOCS_box"/>
    <property type="match status" value="1"/>
</dbReference>
<dbReference type="PROSITE" id="PS50297">
    <property type="entry name" value="ANK_REP_REGION"/>
    <property type="match status" value="4"/>
</dbReference>
<dbReference type="Proteomes" id="UP000515152">
    <property type="component" value="Chromosome 6"/>
</dbReference>
<evidence type="ECO:0000256" key="6">
    <source>
        <dbReference type="PROSITE-ProRule" id="PRU00023"/>
    </source>
</evidence>
<dbReference type="InterPro" id="IPR002110">
    <property type="entry name" value="Ankyrin_rpt"/>
</dbReference>
<dbReference type="Gene3D" id="1.10.750.20">
    <property type="entry name" value="SOCS box"/>
    <property type="match status" value="1"/>
</dbReference>
<dbReference type="PROSITE" id="PS50225">
    <property type="entry name" value="SOCS"/>
    <property type="match status" value="1"/>
</dbReference>
<dbReference type="InterPro" id="IPR001496">
    <property type="entry name" value="SOCS_box"/>
</dbReference>
<keyword evidence="4" id="KW-0833">Ubl conjugation pathway</keyword>
<dbReference type="GO" id="GO:0016567">
    <property type="term" value="P:protein ubiquitination"/>
    <property type="evidence" value="ECO:0007669"/>
    <property type="project" value="UniProtKB-UniPathway"/>
</dbReference>
<feature type="repeat" description="ANK" evidence="6">
    <location>
        <begin position="103"/>
        <end position="135"/>
    </location>
</feature>
<evidence type="ECO:0000256" key="4">
    <source>
        <dbReference type="ARBA" id="ARBA00022786"/>
    </source>
</evidence>